<dbReference type="AlphaFoldDB" id="A0A2I1H5D0"/>
<feature type="region of interest" description="Disordered" evidence="1">
    <location>
        <begin position="1"/>
        <end position="35"/>
    </location>
</feature>
<keyword evidence="4" id="KW-1185">Reference proteome</keyword>
<organism evidence="3 4">
    <name type="scientific">Rhizophagus irregularis</name>
    <dbReference type="NCBI Taxonomy" id="588596"/>
    <lineage>
        <taxon>Eukaryota</taxon>
        <taxon>Fungi</taxon>
        <taxon>Fungi incertae sedis</taxon>
        <taxon>Mucoromycota</taxon>
        <taxon>Glomeromycotina</taxon>
        <taxon>Glomeromycetes</taxon>
        <taxon>Glomerales</taxon>
        <taxon>Glomeraceae</taxon>
        <taxon>Rhizophagus</taxon>
    </lineage>
</organism>
<dbReference type="EMBL" id="LLXI01001531">
    <property type="protein sequence ID" value="PKY54088.1"/>
    <property type="molecule type" value="Genomic_DNA"/>
</dbReference>
<gene>
    <name evidence="2" type="ORF">RhiirA4_458418</name>
    <name evidence="3" type="ORF">RhiirA4_472716</name>
</gene>
<evidence type="ECO:0000313" key="2">
    <source>
        <dbReference type="EMBL" id="PKY44216.1"/>
    </source>
</evidence>
<protein>
    <submittedName>
        <fullName evidence="3">Uncharacterized protein</fullName>
    </submittedName>
</protein>
<feature type="compositionally biased region" description="Basic and acidic residues" evidence="1">
    <location>
        <begin position="1"/>
        <end position="21"/>
    </location>
</feature>
<reference evidence="3 4" key="1">
    <citation type="submission" date="2015-10" db="EMBL/GenBank/DDBJ databases">
        <title>Genome analyses suggest a sexual origin of heterokaryosis in a supposedly ancient asexual fungus.</title>
        <authorList>
            <person name="Ropars J."/>
            <person name="Sedzielewska K."/>
            <person name="Noel J."/>
            <person name="Charron P."/>
            <person name="Farinelli L."/>
            <person name="Marton T."/>
            <person name="Kruger M."/>
            <person name="Pelin A."/>
            <person name="Brachmann A."/>
            <person name="Corradi N."/>
        </authorList>
    </citation>
    <scope>NUCLEOTIDE SEQUENCE [LARGE SCALE GENOMIC DNA]</scope>
    <source>
        <strain evidence="3 4">A4</strain>
    </source>
</reference>
<evidence type="ECO:0000313" key="3">
    <source>
        <dbReference type="EMBL" id="PKY54088.1"/>
    </source>
</evidence>
<evidence type="ECO:0000256" key="1">
    <source>
        <dbReference type="SAM" id="MobiDB-lite"/>
    </source>
</evidence>
<comment type="caution">
    <text evidence="3">The sequence shown here is derived from an EMBL/GenBank/DDBJ whole genome shotgun (WGS) entry which is preliminary data.</text>
</comment>
<dbReference type="EMBL" id="LLXI01000306">
    <property type="protein sequence ID" value="PKY44216.1"/>
    <property type="molecule type" value="Genomic_DNA"/>
</dbReference>
<dbReference type="Proteomes" id="UP000234323">
    <property type="component" value="Unassembled WGS sequence"/>
</dbReference>
<evidence type="ECO:0000313" key="4">
    <source>
        <dbReference type="Proteomes" id="UP000234323"/>
    </source>
</evidence>
<proteinExistence type="predicted"/>
<name>A0A2I1H5D0_9GLOM</name>
<sequence>MADTSDDIKKLERRPNKRNTDLNKNLDSYRSLHQERNRVRRQSHYHFIQVYIPFLHLFTSQTT</sequence>
<accession>A0A2I1H5D0</accession>